<sequence length="216" mass="24732">METAKNLVSSGHDYFKKLVLSSLQLDSVLHWLAIFLVVFFALDIIRTVLPVLNSQFLFRKILNCGNIIKLLFFFIIFFLQDSTIVNNRTTTQKITLAVFSLLVIATILYVGFYMLTSVYMLLKYRSIKLALAGPKVLIVDGKCFTLDKFECAPVFTKTVCDGEEIFTFGEHQLDKPPTIVVYRSAFYSVDYKFFSAFEHNETKAIIFRPAQTKQSV</sequence>
<organism evidence="2">
    <name type="scientific">Guangdong mandarin rat snake torovirus</name>
    <dbReference type="NCBI Taxonomy" id="2116382"/>
    <lineage>
        <taxon>Viruses</taxon>
        <taxon>Riboviria</taxon>
        <taxon>Orthornavirae</taxon>
        <taxon>Pisuviricota</taxon>
        <taxon>Pisoniviricetes</taxon>
        <taxon>Nidovirales</taxon>
        <taxon>Tornidovirineae</taxon>
        <taxon>Tobaniviridae</taxon>
        <taxon>Torovirinae</taxon>
        <taxon>Torovirus</taxon>
    </lineage>
</organism>
<accession>A0A2P1GNZ2</accession>
<feature type="transmembrane region" description="Helical" evidence="1">
    <location>
        <begin position="61"/>
        <end position="79"/>
    </location>
</feature>
<reference evidence="2" key="1">
    <citation type="journal article" date="2018" name="Nature">
        <title>The evolutionary history of vertebrate RNA viruses.</title>
        <authorList>
            <person name="Shi M."/>
            <person name="Lin X.D."/>
            <person name="Chen X."/>
            <person name="Tian J.H."/>
            <person name="Chen L.J."/>
            <person name="Li K."/>
            <person name="Wang W."/>
            <person name="Eden J.S."/>
            <person name="Shen J.J."/>
            <person name="Liu L."/>
            <person name="Holmes E.C."/>
            <person name="Zhang Y.Z."/>
        </authorList>
    </citation>
    <scope>NUCLEOTIDE SEQUENCE</scope>
    <source>
        <strain evidence="2">LPSF32319</strain>
    </source>
</reference>
<protein>
    <recommendedName>
        <fullName evidence="3">M protein</fullName>
    </recommendedName>
</protein>
<feature type="transmembrane region" description="Helical" evidence="1">
    <location>
        <begin position="99"/>
        <end position="122"/>
    </location>
</feature>
<keyword evidence="1" id="KW-0812">Transmembrane</keyword>
<feature type="transmembrane region" description="Helical" evidence="1">
    <location>
        <begin position="28"/>
        <end position="49"/>
    </location>
</feature>
<evidence type="ECO:0000256" key="1">
    <source>
        <dbReference type="SAM" id="Phobius"/>
    </source>
</evidence>
<proteinExistence type="predicted"/>
<dbReference type="EMBL" id="MG600031">
    <property type="protein sequence ID" value="AVM87589.1"/>
    <property type="molecule type" value="Genomic_RNA"/>
</dbReference>
<keyword evidence="1" id="KW-0472">Membrane</keyword>
<evidence type="ECO:0000313" key="2">
    <source>
        <dbReference type="EMBL" id="AVM87589.1"/>
    </source>
</evidence>
<evidence type="ECO:0008006" key="3">
    <source>
        <dbReference type="Google" id="ProtNLM"/>
    </source>
</evidence>
<keyword evidence="1" id="KW-1133">Transmembrane helix</keyword>
<name>A0A2P1GNZ2_9NIDO</name>